<reference evidence="1 2" key="1">
    <citation type="submission" date="2024-11" db="EMBL/GenBank/DDBJ databases">
        <title>Chromosome-level genome assembly of the freshwater bivalve Anodonta woodiana.</title>
        <authorList>
            <person name="Chen X."/>
        </authorList>
    </citation>
    <scope>NUCLEOTIDE SEQUENCE [LARGE SCALE GENOMIC DNA]</scope>
    <source>
        <strain evidence="1">MN2024</strain>
        <tissue evidence="1">Gills</tissue>
    </source>
</reference>
<proteinExistence type="predicted"/>
<name>A0ABD3V2F5_SINWO</name>
<evidence type="ECO:0000313" key="1">
    <source>
        <dbReference type="EMBL" id="KAL3854710.1"/>
    </source>
</evidence>
<protein>
    <submittedName>
        <fullName evidence="1">Uncharacterized protein</fullName>
    </submittedName>
</protein>
<comment type="caution">
    <text evidence="1">The sequence shown here is derived from an EMBL/GenBank/DDBJ whole genome shotgun (WGS) entry which is preliminary data.</text>
</comment>
<gene>
    <name evidence="1" type="ORF">ACJMK2_013968</name>
</gene>
<dbReference type="EMBL" id="JBJQND010000014">
    <property type="protein sequence ID" value="KAL3854710.1"/>
    <property type="molecule type" value="Genomic_DNA"/>
</dbReference>
<organism evidence="1 2">
    <name type="scientific">Sinanodonta woodiana</name>
    <name type="common">Chinese pond mussel</name>
    <name type="synonym">Anodonta woodiana</name>
    <dbReference type="NCBI Taxonomy" id="1069815"/>
    <lineage>
        <taxon>Eukaryota</taxon>
        <taxon>Metazoa</taxon>
        <taxon>Spiralia</taxon>
        <taxon>Lophotrochozoa</taxon>
        <taxon>Mollusca</taxon>
        <taxon>Bivalvia</taxon>
        <taxon>Autobranchia</taxon>
        <taxon>Heteroconchia</taxon>
        <taxon>Palaeoheterodonta</taxon>
        <taxon>Unionida</taxon>
        <taxon>Unionoidea</taxon>
        <taxon>Unionidae</taxon>
        <taxon>Unioninae</taxon>
        <taxon>Sinanodonta</taxon>
    </lineage>
</organism>
<evidence type="ECO:0000313" key="2">
    <source>
        <dbReference type="Proteomes" id="UP001634394"/>
    </source>
</evidence>
<dbReference type="Proteomes" id="UP001634394">
    <property type="component" value="Unassembled WGS sequence"/>
</dbReference>
<sequence length="92" mass="10473">MLARRIRWRKEDMLSTENAIFFFQLTPALSTGWGKKNICCQQNKELSISQDAGTVHRVEEAGLLLMTDDTIIYFSGCWHCPQGGGSWTFVDD</sequence>
<accession>A0ABD3V2F5</accession>
<dbReference type="AlphaFoldDB" id="A0ABD3V2F5"/>
<keyword evidence="2" id="KW-1185">Reference proteome</keyword>